<dbReference type="InterPro" id="IPR006580">
    <property type="entry name" value="Znf_TTF"/>
</dbReference>
<dbReference type="PANTHER" id="PTHR46880:SF9">
    <property type="entry name" value="ZINC FINGER PROTEIN 862"/>
    <property type="match status" value="1"/>
</dbReference>
<proteinExistence type="predicted"/>
<dbReference type="Pfam" id="PF25431">
    <property type="entry name" value="zf-C17orf113"/>
    <property type="match status" value="1"/>
</dbReference>
<keyword evidence="2" id="KW-1185">Reference proteome</keyword>
<protein>
    <submittedName>
        <fullName evidence="3">Uncharacterized protein LOC112042031</fullName>
    </submittedName>
</protein>
<dbReference type="InParanoid" id="A0A2R2MN75"/>
<dbReference type="SMART" id="SM00597">
    <property type="entry name" value="ZnF_TTF"/>
    <property type="match status" value="1"/>
</dbReference>
<evidence type="ECO:0000259" key="1">
    <source>
        <dbReference type="SMART" id="SM00597"/>
    </source>
</evidence>
<feature type="domain" description="TTF-type" evidence="1">
    <location>
        <begin position="28"/>
        <end position="104"/>
    </location>
</feature>
<dbReference type="AlphaFoldDB" id="A0A2R2MN75"/>
<dbReference type="InterPro" id="IPR057456">
    <property type="entry name" value="Znf_C17orf113"/>
</dbReference>
<dbReference type="Proteomes" id="UP000085678">
    <property type="component" value="Unplaced"/>
</dbReference>
<sequence length="213" mass="24149">MAFLKHFAKPGVKRKVLDLQSQEYERKRIRKFQSSWQHSFSWLVYDTEANTMHCKICRSLKNDSGGDSPLIAGTSNFKIDVVRLHAACKQHQRNSELIAAKSTPISQSVAADCLGKLKRAEYTRLVSKFRSAHAIAKHHLSFNLFKTFCKLDTAKGLGVGTSHTTDKSAAQFVSAIANVERRRVIQKIESCKFLSLTMDVIFWGVCHFMCFFT</sequence>
<name>A0A2R2MN75_LINAN</name>
<reference evidence="3" key="1">
    <citation type="submission" date="2025-08" db="UniProtKB">
        <authorList>
            <consortium name="RefSeq"/>
        </authorList>
    </citation>
    <scope>IDENTIFICATION</scope>
    <source>
        <tissue evidence="3">Gonads</tissue>
    </source>
</reference>
<evidence type="ECO:0000313" key="3">
    <source>
        <dbReference type="RefSeq" id="XP_023931683.1"/>
    </source>
</evidence>
<accession>A0A2R2MN75</accession>
<dbReference type="RefSeq" id="XP_023931683.1">
    <property type="nucleotide sequence ID" value="XM_024075915.1"/>
</dbReference>
<dbReference type="OrthoDB" id="10051404at2759"/>
<organism evidence="2 3">
    <name type="scientific">Lingula anatina</name>
    <name type="common">Brachiopod</name>
    <name type="synonym">Lingula unguis</name>
    <dbReference type="NCBI Taxonomy" id="7574"/>
    <lineage>
        <taxon>Eukaryota</taxon>
        <taxon>Metazoa</taxon>
        <taxon>Spiralia</taxon>
        <taxon>Lophotrochozoa</taxon>
        <taxon>Brachiopoda</taxon>
        <taxon>Linguliformea</taxon>
        <taxon>Lingulata</taxon>
        <taxon>Lingulida</taxon>
        <taxon>Linguloidea</taxon>
        <taxon>Lingulidae</taxon>
        <taxon>Lingula</taxon>
    </lineage>
</organism>
<evidence type="ECO:0000313" key="2">
    <source>
        <dbReference type="Proteomes" id="UP000085678"/>
    </source>
</evidence>
<dbReference type="KEGG" id="lak:112042031"/>
<gene>
    <name evidence="3" type="primary">LOC112042031</name>
</gene>
<dbReference type="GeneID" id="112042031"/>
<dbReference type="PANTHER" id="PTHR46880">
    <property type="entry name" value="RAS-ASSOCIATING DOMAIN-CONTAINING PROTEIN"/>
    <property type="match status" value="1"/>
</dbReference>